<reference evidence="2" key="1">
    <citation type="journal article" date="2013" name="Extremophiles">
        <title>Proteinivorax tanatarense gen. nov., sp. nov., an anaerobic, haloalkaliphilic, proteolytic bacterium isolated from a decaying algal bloom, and proposal of Proteinivoraceae fam. nov.</title>
        <authorList>
            <person name="Kevbrin V."/>
            <person name="Boltyanskaya Y."/>
            <person name="Zhilina T."/>
            <person name="Kolganova T."/>
            <person name="Lavrentjeva E."/>
            <person name="Kuznetsov B."/>
        </authorList>
    </citation>
    <scope>NUCLEOTIDE SEQUENCE</scope>
    <source>
        <strain evidence="2">Z-910T</strain>
    </source>
</reference>
<dbReference type="RefSeq" id="WP_350344483.1">
    <property type="nucleotide sequence ID" value="NZ_CP158367.1"/>
</dbReference>
<dbReference type="Pfam" id="PF13431">
    <property type="entry name" value="TPR_17"/>
    <property type="match status" value="1"/>
</dbReference>
<keyword evidence="1" id="KW-1133">Transmembrane helix</keyword>
<dbReference type="EMBL" id="CP158367">
    <property type="protein sequence ID" value="XBX75745.1"/>
    <property type="molecule type" value="Genomic_DNA"/>
</dbReference>
<dbReference type="InterPro" id="IPR019734">
    <property type="entry name" value="TPR_rpt"/>
</dbReference>
<evidence type="ECO:0000256" key="1">
    <source>
        <dbReference type="SAM" id="Phobius"/>
    </source>
</evidence>
<keyword evidence="1" id="KW-0812">Transmembrane</keyword>
<dbReference type="Gene3D" id="1.25.40.10">
    <property type="entry name" value="Tetratricopeptide repeat domain"/>
    <property type="match status" value="1"/>
</dbReference>
<organism evidence="2">
    <name type="scientific">Proteinivorax tanatarense</name>
    <dbReference type="NCBI Taxonomy" id="1260629"/>
    <lineage>
        <taxon>Bacteria</taxon>
        <taxon>Bacillati</taxon>
        <taxon>Bacillota</taxon>
        <taxon>Clostridia</taxon>
        <taxon>Eubacteriales</taxon>
        <taxon>Proteinivoracaceae</taxon>
        <taxon>Proteinivorax</taxon>
    </lineage>
</organism>
<evidence type="ECO:0000313" key="2">
    <source>
        <dbReference type="EMBL" id="XBX75745.1"/>
    </source>
</evidence>
<keyword evidence="1" id="KW-0472">Membrane</keyword>
<gene>
    <name evidence="2" type="ORF">PRVXT_000899</name>
</gene>
<feature type="transmembrane region" description="Helical" evidence="1">
    <location>
        <begin position="7"/>
        <end position="25"/>
    </location>
</feature>
<name>A0AAU7VNV6_9FIRM</name>
<dbReference type="InterPro" id="IPR011990">
    <property type="entry name" value="TPR-like_helical_dom_sf"/>
</dbReference>
<reference evidence="2" key="2">
    <citation type="submission" date="2024-06" db="EMBL/GenBank/DDBJ databases">
        <authorList>
            <person name="Petrova K.O."/>
            <person name="Toshchakov S.V."/>
            <person name="Boltjanskaja Y.V."/>
            <person name="Kevbrin V."/>
        </authorList>
    </citation>
    <scope>NUCLEOTIDE SEQUENCE</scope>
    <source>
        <strain evidence="2">Z-910T</strain>
    </source>
</reference>
<dbReference type="AlphaFoldDB" id="A0AAU7VNV6"/>
<dbReference type="Pfam" id="PF13181">
    <property type="entry name" value="TPR_8"/>
    <property type="match status" value="1"/>
</dbReference>
<proteinExistence type="predicted"/>
<sequence>MNKNKKIYKIIGATVAAIMIAGVMAPPTIGMFSSQPQMAYKEHLDELKVALEEDPNDYTKILELASLKVDAASYYISQEDYNNAEDYLHKALSNYQTALEINDEDKINILIEKSFIYHELGEVEKSEETISNAYSLQPENPEVLHSYAIILLNMGKYESAQKHFVKLSEHEQLSEEERQTFSEYVDIIEDVLQK</sequence>
<protein>
    <submittedName>
        <fullName evidence="2">Tetratricopeptide repeat protein</fullName>
    </submittedName>
</protein>
<accession>A0AAU7VNV6</accession>
<dbReference type="SUPFAM" id="SSF48452">
    <property type="entry name" value="TPR-like"/>
    <property type="match status" value="1"/>
</dbReference>